<feature type="transmembrane region" description="Helical" evidence="1">
    <location>
        <begin position="33"/>
        <end position="54"/>
    </location>
</feature>
<gene>
    <name evidence="2" type="ORF">D0469_06195</name>
</gene>
<dbReference type="RefSeq" id="WP_117325775.1">
    <property type="nucleotide sequence ID" value="NZ_QVTE01000015.1"/>
</dbReference>
<keyword evidence="1" id="KW-0472">Membrane</keyword>
<keyword evidence="3" id="KW-1185">Reference proteome</keyword>
<sequence>MSKHEVFWGLVSMGLILLAYILPYTILTGVARWYGSFLLWVVIAVVIIGVNYIVAREWRA</sequence>
<evidence type="ECO:0000256" key="1">
    <source>
        <dbReference type="SAM" id="Phobius"/>
    </source>
</evidence>
<dbReference type="EMBL" id="QVTE01000015">
    <property type="protein sequence ID" value="RFU70521.1"/>
    <property type="molecule type" value="Genomic_DNA"/>
</dbReference>
<evidence type="ECO:0000313" key="3">
    <source>
        <dbReference type="Proteomes" id="UP000264541"/>
    </source>
</evidence>
<reference evidence="2 3" key="1">
    <citation type="submission" date="2018-08" db="EMBL/GenBank/DDBJ databases">
        <title>Bacillus chawlae sp. nov., Bacillus glennii sp. nov., and Bacillus saganii sp. nov. Isolated from the Vehicle Assembly Building at Kennedy Space Center where the Viking Spacecraft were Assembled.</title>
        <authorList>
            <person name="Seuylemezian A."/>
            <person name="Vaishampayan P."/>
        </authorList>
    </citation>
    <scope>NUCLEOTIDE SEQUENCE [LARGE SCALE GENOMIC DNA]</scope>
    <source>
        <strain evidence="2 3">V47-23a</strain>
    </source>
</reference>
<keyword evidence="1" id="KW-0812">Transmembrane</keyword>
<comment type="caution">
    <text evidence="2">The sequence shown here is derived from an EMBL/GenBank/DDBJ whole genome shotgun (WGS) entry which is preliminary data.</text>
</comment>
<accession>A0A372LQP2</accession>
<feature type="transmembrane region" description="Helical" evidence="1">
    <location>
        <begin position="7"/>
        <end position="27"/>
    </location>
</feature>
<proteinExistence type="predicted"/>
<protein>
    <submittedName>
        <fullName evidence="2">Uncharacterized protein</fullName>
    </submittedName>
</protein>
<dbReference type="OrthoDB" id="1808939at2"/>
<dbReference type="AlphaFoldDB" id="A0A372LQP2"/>
<name>A0A372LQP2_9BACI</name>
<dbReference type="Proteomes" id="UP000264541">
    <property type="component" value="Unassembled WGS sequence"/>
</dbReference>
<evidence type="ECO:0000313" key="2">
    <source>
        <dbReference type="EMBL" id="RFU70521.1"/>
    </source>
</evidence>
<organism evidence="2 3">
    <name type="scientific">Peribacillus saganii</name>
    <dbReference type="NCBI Taxonomy" id="2303992"/>
    <lineage>
        <taxon>Bacteria</taxon>
        <taxon>Bacillati</taxon>
        <taxon>Bacillota</taxon>
        <taxon>Bacilli</taxon>
        <taxon>Bacillales</taxon>
        <taxon>Bacillaceae</taxon>
        <taxon>Peribacillus</taxon>
    </lineage>
</organism>
<keyword evidence="1" id="KW-1133">Transmembrane helix</keyword>